<dbReference type="Proteomes" id="UP000033452">
    <property type="component" value="Unassembled WGS sequence"/>
</dbReference>
<sequence length="502" mass="58011">MNELNHPVTRHVSPFEQHAPLTRSLTRYLNSRLSPQLLKQVQLEVSDFDNPASTHIYFNQDNRFAKTVEHSFPIVYQRKKIGALNLLKSQDTPPNQTQLSQITSQLAVLVRRNSVQSLSHHHLGHAITLMGYSESIMALEKTIERIAESHCPVFIRAEPGSEVLDVACKLHFSGPSSPYPFYEIDCAGLDDQQFSEKLHYIADQLTRGCVFLNNLESLSQVQQGRLCDMLTTRSHHNTVRSTINLSQVRLITASTEDIRQRVTQGQFIASLWQKLNFFSMALPPLRERRDDILPLVDLFTKRHRLYREQRFSEAARAMLHNHDWPDNTQELEKVVLRLLTCAPKPEIDTCHIQALCPNIVTENPLRAEQITTNYIQALMDQELGIFSKFHPSLQKALEYISLHWQQDVSLSTLAANAYVSASHLSYLFKRTLNRSFKQILAELRIRHACRMLEENPNLRITDLCMDVGFGDLSHFEKIFRRYTQVSPREYKKRLLKTVYNQV</sequence>
<dbReference type="SUPFAM" id="SSF46689">
    <property type="entry name" value="Homeodomain-like"/>
    <property type="match status" value="2"/>
</dbReference>
<evidence type="ECO:0000313" key="9">
    <source>
        <dbReference type="Proteomes" id="UP000033452"/>
    </source>
</evidence>
<evidence type="ECO:0000259" key="7">
    <source>
        <dbReference type="PROSITE" id="PS50045"/>
    </source>
</evidence>
<comment type="caution">
    <text evidence="8">The sequence shown here is derived from an EMBL/GenBank/DDBJ whole genome shotgun (WGS) entry which is preliminary data.</text>
</comment>
<keyword evidence="1" id="KW-0547">Nucleotide-binding</keyword>
<name>A0A0F4QF51_9GAMM</name>
<dbReference type="SMART" id="SM00342">
    <property type="entry name" value="HTH_ARAC"/>
    <property type="match status" value="1"/>
</dbReference>
<keyword evidence="5" id="KW-0804">Transcription</keyword>
<dbReference type="Pfam" id="PF25601">
    <property type="entry name" value="AAA_lid_14"/>
    <property type="match status" value="1"/>
</dbReference>
<protein>
    <recommendedName>
        <fullName evidence="10">AraC family transcriptional regulator</fullName>
    </recommendedName>
</protein>
<dbReference type="InterPro" id="IPR002078">
    <property type="entry name" value="Sigma_54_int"/>
</dbReference>
<evidence type="ECO:0000256" key="4">
    <source>
        <dbReference type="ARBA" id="ARBA00023125"/>
    </source>
</evidence>
<feature type="domain" description="Sigma-54 factor interaction" evidence="7">
    <location>
        <begin position="129"/>
        <end position="340"/>
    </location>
</feature>
<keyword evidence="2" id="KW-0067">ATP-binding</keyword>
<evidence type="ECO:0000256" key="2">
    <source>
        <dbReference type="ARBA" id="ARBA00022840"/>
    </source>
</evidence>
<dbReference type="EMBL" id="JXYA01000059">
    <property type="protein sequence ID" value="KJZ05894.1"/>
    <property type="molecule type" value="Genomic_DNA"/>
</dbReference>
<dbReference type="InterPro" id="IPR009057">
    <property type="entry name" value="Homeodomain-like_sf"/>
</dbReference>
<dbReference type="PROSITE" id="PS01124">
    <property type="entry name" value="HTH_ARAC_FAMILY_2"/>
    <property type="match status" value="1"/>
</dbReference>
<proteinExistence type="predicted"/>
<evidence type="ECO:0000259" key="6">
    <source>
        <dbReference type="PROSITE" id="PS01124"/>
    </source>
</evidence>
<dbReference type="OrthoDB" id="7349394at2"/>
<dbReference type="Gene3D" id="1.10.8.60">
    <property type="match status" value="1"/>
</dbReference>
<dbReference type="InterPro" id="IPR058031">
    <property type="entry name" value="AAA_lid_NorR"/>
</dbReference>
<dbReference type="Gene3D" id="3.40.50.300">
    <property type="entry name" value="P-loop containing nucleotide triphosphate hydrolases"/>
    <property type="match status" value="1"/>
</dbReference>
<reference evidence="8 9" key="1">
    <citation type="journal article" date="2015" name="BMC Genomics">
        <title>Genome mining reveals unlocked bioactive potential of marine Gram-negative bacteria.</title>
        <authorList>
            <person name="Machado H."/>
            <person name="Sonnenschein E.C."/>
            <person name="Melchiorsen J."/>
            <person name="Gram L."/>
        </authorList>
    </citation>
    <scope>NUCLEOTIDE SEQUENCE [LARGE SCALE GENOMIC DNA]</scope>
    <source>
        <strain evidence="8 9">S2471</strain>
    </source>
</reference>
<evidence type="ECO:0000313" key="8">
    <source>
        <dbReference type="EMBL" id="KJZ05894.1"/>
    </source>
</evidence>
<dbReference type="InterPro" id="IPR018062">
    <property type="entry name" value="HTH_AraC-typ_CS"/>
</dbReference>
<dbReference type="PROSITE" id="PS50045">
    <property type="entry name" value="SIGMA54_INTERACT_4"/>
    <property type="match status" value="1"/>
</dbReference>
<gene>
    <name evidence="8" type="ORF">TW77_21250</name>
</gene>
<dbReference type="GO" id="GO:0043565">
    <property type="term" value="F:sequence-specific DNA binding"/>
    <property type="evidence" value="ECO:0007669"/>
    <property type="project" value="InterPro"/>
</dbReference>
<evidence type="ECO:0000256" key="3">
    <source>
        <dbReference type="ARBA" id="ARBA00023015"/>
    </source>
</evidence>
<dbReference type="GO" id="GO:0003700">
    <property type="term" value="F:DNA-binding transcription factor activity"/>
    <property type="evidence" value="ECO:0007669"/>
    <property type="project" value="InterPro"/>
</dbReference>
<dbReference type="SUPFAM" id="SSF52540">
    <property type="entry name" value="P-loop containing nucleoside triphosphate hydrolases"/>
    <property type="match status" value="1"/>
</dbReference>
<dbReference type="InterPro" id="IPR018060">
    <property type="entry name" value="HTH_AraC"/>
</dbReference>
<dbReference type="PROSITE" id="PS00041">
    <property type="entry name" value="HTH_ARAC_FAMILY_1"/>
    <property type="match status" value="1"/>
</dbReference>
<dbReference type="AlphaFoldDB" id="A0A0F4QF51"/>
<dbReference type="GO" id="GO:0005524">
    <property type="term" value="F:ATP binding"/>
    <property type="evidence" value="ECO:0007669"/>
    <property type="project" value="UniProtKB-KW"/>
</dbReference>
<keyword evidence="3" id="KW-0805">Transcription regulation</keyword>
<evidence type="ECO:0000256" key="1">
    <source>
        <dbReference type="ARBA" id="ARBA00022741"/>
    </source>
</evidence>
<dbReference type="InterPro" id="IPR027417">
    <property type="entry name" value="P-loop_NTPase"/>
</dbReference>
<dbReference type="Gene3D" id="1.10.10.60">
    <property type="entry name" value="Homeodomain-like"/>
    <property type="match status" value="2"/>
</dbReference>
<keyword evidence="9" id="KW-1185">Reference proteome</keyword>
<keyword evidence="4" id="KW-0238">DNA-binding</keyword>
<dbReference type="RefSeq" id="WP_046006964.1">
    <property type="nucleotide sequence ID" value="NZ_JXYA01000059.1"/>
</dbReference>
<evidence type="ECO:0008006" key="10">
    <source>
        <dbReference type="Google" id="ProtNLM"/>
    </source>
</evidence>
<feature type="domain" description="HTH araC/xylS-type" evidence="6">
    <location>
        <begin position="394"/>
        <end position="493"/>
    </location>
</feature>
<organism evidence="8 9">
    <name type="scientific">Pseudoalteromonas rubra</name>
    <dbReference type="NCBI Taxonomy" id="43658"/>
    <lineage>
        <taxon>Bacteria</taxon>
        <taxon>Pseudomonadati</taxon>
        <taxon>Pseudomonadota</taxon>
        <taxon>Gammaproteobacteria</taxon>
        <taxon>Alteromonadales</taxon>
        <taxon>Pseudoalteromonadaceae</taxon>
        <taxon>Pseudoalteromonas</taxon>
    </lineage>
</organism>
<dbReference type="PATRIC" id="fig|43658.5.peg.4478"/>
<dbReference type="PANTHER" id="PTHR32071">
    <property type="entry name" value="TRANSCRIPTIONAL REGULATORY PROTEIN"/>
    <property type="match status" value="1"/>
</dbReference>
<dbReference type="Pfam" id="PF12833">
    <property type="entry name" value="HTH_18"/>
    <property type="match status" value="1"/>
</dbReference>
<evidence type="ECO:0000256" key="5">
    <source>
        <dbReference type="ARBA" id="ARBA00023163"/>
    </source>
</evidence>
<accession>A0A0F4QF51</accession>
<dbReference type="Pfam" id="PF14532">
    <property type="entry name" value="Sigma54_activ_2"/>
    <property type="match status" value="1"/>
</dbReference>